<name>A0ABT4BGS2_9ACTN</name>
<sequence>MAEATRQLRAREKAHTRDGDAIGTARRRLPMVEVGPSTPLTAAGGPVPLIDVFEGRKQQAPCHLSMAHNLAFQAVGHYYAHRLNGPRMRYDDVARRLGLQHRTKLANRSVLSRYDIVRHAFATVRRYCQAPEDTLLVKHVPEARVLRATYGPSSRSPAPLPRRSGCMTCGT</sequence>
<dbReference type="EMBL" id="JAPNTZ010000032">
    <property type="protein sequence ID" value="MCY1145739.1"/>
    <property type="molecule type" value="Genomic_DNA"/>
</dbReference>
<proteinExistence type="predicted"/>
<evidence type="ECO:0000313" key="3">
    <source>
        <dbReference type="Proteomes" id="UP001151002"/>
    </source>
</evidence>
<comment type="caution">
    <text evidence="2">The sequence shown here is derived from an EMBL/GenBank/DDBJ whole genome shotgun (WGS) entry which is preliminary data.</text>
</comment>
<feature type="compositionally biased region" description="Basic and acidic residues" evidence="1">
    <location>
        <begin position="9"/>
        <end position="20"/>
    </location>
</feature>
<feature type="region of interest" description="Disordered" evidence="1">
    <location>
        <begin position="1"/>
        <end position="23"/>
    </location>
</feature>
<feature type="compositionally biased region" description="Low complexity" evidence="1">
    <location>
        <begin position="152"/>
        <end position="164"/>
    </location>
</feature>
<organism evidence="2 3">
    <name type="scientific">Paractinoplanes pyxinae</name>
    <dbReference type="NCBI Taxonomy" id="2997416"/>
    <lineage>
        <taxon>Bacteria</taxon>
        <taxon>Bacillati</taxon>
        <taxon>Actinomycetota</taxon>
        <taxon>Actinomycetes</taxon>
        <taxon>Micromonosporales</taxon>
        <taxon>Micromonosporaceae</taxon>
        <taxon>Paractinoplanes</taxon>
    </lineage>
</organism>
<dbReference type="Proteomes" id="UP001151002">
    <property type="component" value="Unassembled WGS sequence"/>
</dbReference>
<reference evidence="2" key="1">
    <citation type="submission" date="2022-11" db="EMBL/GenBank/DDBJ databases">
        <authorList>
            <person name="Somphong A."/>
            <person name="Phongsopitanun W."/>
        </authorList>
    </citation>
    <scope>NUCLEOTIDE SEQUENCE</scope>
    <source>
        <strain evidence="2">Pm04-4</strain>
    </source>
</reference>
<accession>A0ABT4BGS2</accession>
<dbReference type="Pfam" id="PF05988">
    <property type="entry name" value="DUF899"/>
    <property type="match status" value="1"/>
</dbReference>
<dbReference type="InterPro" id="IPR010296">
    <property type="entry name" value="DUF899_thioredox"/>
</dbReference>
<evidence type="ECO:0000256" key="1">
    <source>
        <dbReference type="SAM" id="MobiDB-lite"/>
    </source>
</evidence>
<keyword evidence="3" id="KW-1185">Reference proteome</keyword>
<protein>
    <submittedName>
        <fullName evidence="2">DUF899 family protein</fullName>
    </submittedName>
</protein>
<gene>
    <name evidence="2" type="ORF">OWR29_47740</name>
</gene>
<evidence type="ECO:0000313" key="2">
    <source>
        <dbReference type="EMBL" id="MCY1145739.1"/>
    </source>
</evidence>
<feature type="region of interest" description="Disordered" evidence="1">
    <location>
        <begin position="150"/>
        <end position="171"/>
    </location>
</feature>